<dbReference type="InterPro" id="IPR028082">
    <property type="entry name" value="Peripla_BP_I"/>
</dbReference>
<dbReference type="SUPFAM" id="SSF53822">
    <property type="entry name" value="Periplasmic binding protein-like I"/>
    <property type="match status" value="1"/>
</dbReference>
<reference evidence="5 6" key="1">
    <citation type="submission" date="2018-08" db="EMBL/GenBank/DDBJ databases">
        <title>Recombination of ecologically and evolutionarily significant loci maintains genetic cohesion in the Pseudomonas syringae species complex.</title>
        <authorList>
            <person name="Dillon M."/>
            <person name="Thakur S."/>
            <person name="Almeida R.N.D."/>
            <person name="Weir B.S."/>
            <person name="Guttman D.S."/>
        </authorList>
    </citation>
    <scope>NUCLEOTIDE SEQUENCE [LARGE SCALE GENOMIC DNA]</scope>
    <source>
        <strain evidence="5 6">ICMP 11947</strain>
    </source>
</reference>
<dbReference type="CDD" id="cd01392">
    <property type="entry name" value="HTH_LacI"/>
    <property type="match status" value="1"/>
</dbReference>
<proteinExistence type="predicted"/>
<keyword evidence="1" id="KW-0805">Transcription regulation</keyword>
<protein>
    <submittedName>
        <fullName evidence="5">Transcriptional repressor, LacI family</fullName>
    </submittedName>
</protein>
<name>A0A3M5WPG8_9PSED</name>
<dbReference type="PANTHER" id="PTHR30146:SF138">
    <property type="entry name" value="TRANSCRIPTIONAL REGULATORY PROTEIN"/>
    <property type="match status" value="1"/>
</dbReference>
<organism evidence="5 6">
    <name type="scientific">Pseudomonas syringae pv. apii</name>
    <dbReference type="NCBI Taxonomy" id="81036"/>
    <lineage>
        <taxon>Bacteria</taxon>
        <taxon>Pseudomonadati</taxon>
        <taxon>Pseudomonadota</taxon>
        <taxon>Gammaproteobacteria</taxon>
        <taxon>Pseudomonadales</taxon>
        <taxon>Pseudomonadaceae</taxon>
        <taxon>Pseudomonas</taxon>
    </lineage>
</organism>
<accession>A0A3M5WPG8</accession>
<feature type="domain" description="HTH lacI-type" evidence="4">
    <location>
        <begin position="192"/>
        <end position="244"/>
    </location>
</feature>
<keyword evidence="3" id="KW-0804">Transcription</keyword>
<dbReference type="SUPFAM" id="SSF47413">
    <property type="entry name" value="lambda repressor-like DNA-binding domains"/>
    <property type="match status" value="1"/>
</dbReference>
<evidence type="ECO:0000313" key="6">
    <source>
        <dbReference type="Proteomes" id="UP000271152"/>
    </source>
</evidence>
<evidence type="ECO:0000313" key="5">
    <source>
        <dbReference type="EMBL" id="RMU72336.1"/>
    </source>
</evidence>
<dbReference type="Proteomes" id="UP000271152">
    <property type="component" value="Unassembled WGS sequence"/>
</dbReference>
<evidence type="ECO:0000256" key="2">
    <source>
        <dbReference type="ARBA" id="ARBA00023125"/>
    </source>
</evidence>
<evidence type="ECO:0000256" key="1">
    <source>
        <dbReference type="ARBA" id="ARBA00023015"/>
    </source>
</evidence>
<gene>
    <name evidence="5" type="ORF">ALP23_100025</name>
</gene>
<dbReference type="InterPro" id="IPR001761">
    <property type="entry name" value="Peripla_BP/Lac1_sug-bd_dom"/>
</dbReference>
<evidence type="ECO:0000256" key="3">
    <source>
        <dbReference type="ARBA" id="ARBA00023163"/>
    </source>
</evidence>
<dbReference type="SMART" id="SM00354">
    <property type="entry name" value="HTH_LACI"/>
    <property type="match status" value="1"/>
</dbReference>
<dbReference type="InterPro" id="IPR010982">
    <property type="entry name" value="Lambda_DNA-bd_dom_sf"/>
</dbReference>
<dbReference type="InterPro" id="IPR000843">
    <property type="entry name" value="HTH_LacI"/>
</dbReference>
<dbReference type="AlphaFoldDB" id="A0A3M5WPG8"/>
<dbReference type="GO" id="GO:0003700">
    <property type="term" value="F:DNA-binding transcription factor activity"/>
    <property type="evidence" value="ECO:0007669"/>
    <property type="project" value="TreeGrafter"/>
</dbReference>
<dbReference type="EMBL" id="RBUG01000083">
    <property type="protein sequence ID" value="RMU72336.1"/>
    <property type="molecule type" value="Genomic_DNA"/>
</dbReference>
<dbReference type="Gene3D" id="3.40.50.2300">
    <property type="match status" value="2"/>
</dbReference>
<sequence>MAQAIQLIKIARLRRSSTATREQRETETGVLEQGGAVVHHGRDHRHFDLDQFSSKAVLFKDGFGGPALWAVELGDQRLAVFDTDLIHAVFVTVERQDAGIAEKTDAFDSIQNQIGSKCCKRVSHDYSCAQQVAASAADGNADRSRFAKPIRLKCSRVGLSPNGHHPVAVWPCSPLRVVANEIDLKRATMTDLKEVAHLAGVSRATAARAFASPDVVRLETRERVFAAARALGFRPNRLGRQLRLQTTNLIGVVVPNLLNPVFAEQFQAMERAARARGYNLLLATTDYTAERESAVVEELLRQRVDGLVLTVTDAEHNRVLQSLISEDTPFVLAYHQTGNPDYSAVSVDNRAGMALATRYLIDAGHQRVAMVTGPAMQSDRARLRYEGYRDAMAACGLEARPVIEMPAHTSADFAGLEPLLRGPDAPSALVCSNDLLAISLIAELRRNGWGVPERLSVIGFDGIALGTQMHPTLCSVVQPIAELAHIVIDQLLARIAGAVPVSHCLPCHIRPGESTQPYQEMLHAQPQ</sequence>
<comment type="caution">
    <text evidence="5">The sequence shown here is derived from an EMBL/GenBank/DDBJ whole genome shotgun (WGS) entry which is preliminary data.</text>
</comment>
<dbReference type="PROSITE" id="PS50932">
    <property type="entry name" value="HTH_LACI_2"/>
    <property type="match status" value="1"/>
</dbReference>
<dbReference type="Pfam" id="PF00356">
    <property type="entry name" value="LacI"/>
    <property type="match status" value="1"/>
</dbReference>
<keyword evidence="2" id="KW-0238">DNA-binding</keyword>
<evidence type="ECO:0000259" key="4">
    <source>
        <dbReference type="PROSITE" id="PS50932"/>
    </source>
</evidence>
<dbReference type="Gene3D" id="1.10.260.40">
    <property type="entry name" value="lambda repressor-like DNA-binding domains"/>
    <property type="match status" value="1"/>
</dbReference>
<dbReference type="GO" id="GO:0000976">
    <property type="term" value="F:transcription cis-regulatory region binding"/>
    <property type="evidence" value="ECO:0007669"/>
    <property type="project" value="TreeGrafter"/>
</dbReference>
<dbReference type="Pfam" id="PF00532">
    <property type="entry name" value="Peripla_BP_1"/>
    <property type="match status" value="1"/>
</dbReference>
<dbReference type="CDD" id="cd06282">
    <property type="entry name" value="PBP1_LacI-like"/>
    <property type="match status" value="1"/>
</dbReference>
<dbReference type="PANTHER" id="PTHR30146">
    <property type="entry name" value="LACI-RELATED TRANSCRIPTIONAL REPRESSOR"/>
    <property type="match status" value="1"/>
</dbReference>